<dbReference type="InterPro" id="IPR052708">
    <property type="entry name" value="PxpC"/>
</dbReference>
<dbReference type="Proteomes" id="UP000243469">
    <property type="component" value="Unassembled WGS sequence"/>
</dbReference>
<organism evidence="5 6">
    <name type="scientific">Neptuniibacter caesariensis</name>
    <dbReference type="NCBI Taxonomy" id="207954"/>
    <lineage>
        <taxon>Bacteria</taxon>
        <taxon>Pseudomonadati</taxon>
        <taxon>Pseudomonadota</taxon>
        <taxon>Gammaproteobacteria</taxon>
        <taxon>Oceanospirillales</taxon>
        <taxon>Oceanospirillaceae</taxon>
        <taxon>Neptuniibacter</taxon>
    </lineage>
</organism>
<feature type="domain" description="Carboxyltransferase" evidence="4">
    <location>
        <begin position="25"/>
        <end position="303"/>
    </location>
</feature>
<dbReference type="InterPro" id="IPR003778">
    <property type="entry name" value="CT_A_B"/>
</dbReference>
<keyword evidence="1" id="KW-0547">Nucleotide-binding</keyword>
<protein>
    <submittedName>
        <fullName evidence="5">Allophanate hydrolase</fullName>
    </submittedName>
</protein>
<name>A0A2G6JR93_NEPCE</name>
<reference evidence="5 6" key="1">
    <citation type="submission" date="2017-10" db="EMBL/GenBank/DDBJ databases">
        <title>Novel microbial diversity and functional potential in the marine mammal oral microbiome.</title>
        <authorList>
            <person name="Dudek N.K."/>
            <person name="Sun C.L."/>
            <person name="Burstein D."/>
            <person name="Kantor R.S."/>
            <person name="Aliaga Goltsman D.S."/>
            <person name="Bik E.M."/>
            <person name="Thomas B.C."/>
            <person name="Banfield J.F."/>
            <person name="Relman D.A."/>
        </authorList>
    </citation>
    <scope>NUCLEOTIDE SEQUENCE [LARGE SCALE GENOMIC DNA]</scope>
    <source>
        <strain evidence="5">DOLJORAL78_47_21</strain>
    </source>
</reference>
<proteinExistence type="predicted"/>
<dbReference type="STRING" id="207954.MED92_12831"/>
<dbReference type="GO" id="GO:0016787">
    <property type="term" value="F:hydrolase activity"/>
    <property type="evidence" value="ECO:0007669"/>
    <property type="project" value="UniProtKB-KW"/>
</dbReference>
<comment type="caution">
    <text evidence="5">The sequence shown here is derived from an EMBL/GenBank/DDBJ whole genome shotgun (WGS) entry which is preliminary data.</text>
</comment>
<dbReference type="AlphaFoldDB" id="A0A2G6JR93"/>
<dbReference type="SUPFAM" id="SSF50891">
    <property type="entry name" value="Cyclophilin-like"/>
    <property type="match status" value="1"/>
</dbReference>
<dbReference type="Pfam" id="PF02626">
    <property type="entry name" value="CT_A_B"/>
    <property type="match status" value="1"/>
</dbReference>
<dbReference type="PANTHER" id="PTHR43309:SF4">
    <property type="entry name" value="CARBOXYLTRANSFERASE DOMAIN-CONTAINING PROTEIN"/>
    <property type="match status" value="1"/>
</dbReference>
<evidence type="ECO:0000313" key="5">
    <source>
        <dbReference type="EMBL" id="PIE25059.1"/>
    </source>
</evidence>
<sequence length="317" mass="34431">MSGFRVIQPGILTLIQDAGRFGHHRIGLTTGGPLDEEAFKWANRLVDNPLQATALEISIGGLVLESQINTCLVLTGADMPLKINGIAQDRWHACSVKEGDRIEVGYAHQGARAYLAVSGGFQIEHSFSSSATVTREGIGGLNGDKLQPDDYLSCIEIKNRKAFRLAEQHRPTYPDQISLHVVTGYQQASFSSVAQRLFFSSEYEVTEHADRMGYRLSGPKIQSSCKGILSEGICHGAIQIPADGQPIVLLNDRQTIGGYPKIGSVISLDTARMAQLLPGGTVSFAEISIDDAHNLRCLAQMKFIHTPLQPVYSGTNK</sequence>
<gene>
    <name evidence="5" type="ORF">CSA60_01770</name>
</gene>
<dbReference type="SMART" id="SM00797">
    <property type="entry name" value="AHS2"/>
    <property type="match status" value="1"/>
</dbReference>
<keyword evidence="3" id="KW-0067">ATP-binding</keyword>
<evidence type="ECO:0000259" key="4">
    <source>
        <dbReference type="SMART" id="SM00797"/>
    </source>
</evidence>
<evidence type="ECO:0000256" key="3">
    <source>
        <dbReference type="ARBA" id="ARBA00022840"/>
    </source>
</evidence>
<dbReference type="GO" id="GO:0005524">
    <property type="term" value="F:ATP binding"/>
    <property type="evidence" value="ECO:0007669"/>
    <property type="project" value="UniProtKB-KW"/>
</dbReference>
<dbReference type="NCBIfam" id="TIGR00724">
    <property type="entry name" value="urea_amlyse_rel"/>
    <property type="match status" value="1"/>
</dbReference>
<evidence type="ECO:0000256" key="1">
    <source>
        <dbReference type="ARBA" id="ARBA00022741"/>
    </source>
</evidence>
<keyword evidence="2 5" id="KW-0378">Hydrolase</keyword>
<evidence type="ECO:0000256" key="2">
    <source>
        <dbReference type="ARBA" id="ARBA00022801"/>
    </source>
</evidence>
<dbReference type="PANTHER" id="PTHR43309">
    <property type="entry name" value="5-OXOPROLINASE SUBUNIT C"/>
    <property type="match status" value="1"/>
</dbReference>
<dbReference type="InterPro" id="IPR029000">
    <property type="entry name" value="Cyclophilin-like_dom_sf"/>
</dbReference>
<evidence type="ECO:0000313" key="6">
    <source>
        <dbReference type="Proteomes" id="UP000243469"/>
    </source>
</evidence>
<dbReference type="Gene3D" id="2.40.100.10">
    <property type="entry name" value="Cyclophilin-like"/>
    <property type="match status" value="1"/>
</dbReference>
<accession>A0A2G6JR93</accession>
<dbReference type="EMBL" id="PDSH01000013">
    <property type="protein sequence ID" value="PIE25059.1"/>
    <property type="molecule type" value="Genomic_DNA"/>
</dbReference>